<dbReference type="EMBL" id="JAEAOA010001233">
    <property type="protein sequence ID" value="KAK3585704.1"/>
    <property type="molecule type" value="Genomic_DNA"/>
</dbReference>
<keyword evidence="1" id="KW-0677">Repeat</keyword>
<gene>
    <name evidence="3" type="ORF">CHS0354_020270</name>
</gene>
<keyword evidence="4" id="KW-1185">Reference proteome</keyword>
<proteinExistence type="predicted"/>
<evidence type="ECO:0000313" key="4">
    <source>
        <dbReference type="Proteomes" id="UP001195483"/>
    </source>
</evidence>
<evidence type="ECO:0000256" key="1">
    <source>
        <dbReference type="ARBA" id="ARBA00022737"/>
    </source>
</evidence>
<evidence type="ECO:0000256" key="2">
    <source>
        <dbReference type="ARBA" id="ARBA00023157"/>
    </source>
</evidence>
<dbReference type="SUPFAM" id="SSF82895">
    <property type="entry name" value="TSP-1 type 1 repeat"/>
    <property type="match status" value="1"/>
</dbReference>
<protein>
    <submittedName>
        <fullName evidence="3">Uncharacterized protein</fullName>
    </submittedName>
</protein>
<sequence length="129" mass="14826">MKSNPNTITGAILEPSTLSSAAMKFGLDMESTVINQYVAKERWKQEVIVNKKWTPLRNEHILRRGETRDSKLYNQQFQYVCGLEDGYWGGWLEWSKCPVTCVWQSQNRHRACNNPSPSNGGQHCEVAKH</sequence>
<dbReference type="PANTHER" id="PTHR22906">
    <property type="entry name" value="PROPERDIN"/>
    <property type="match status" value="1"/>
</dbReference>
<comment type="caution">
    <text evidence="3">The sequence shown here is derived from an EMBL/GenBank/DDBJ whole genome shotgun (WGS) entry which is preliminary data.</text>
</comment>
<dbReference type="PANTHER" id="PTHR22906:SF21">
    <property type="entry name" value="SEMA DOMAIN-CONTAINING PROTEIN"/>
    <property type="match status" value="1"/>
</dbReference>
<reference evidence="3" key="1">
    <citation type="journal article" date="2021" name="Genome Biol. Evol.">
        <title>A High-Quality Reference Genome for a Parasitic Bivalve with Doubly Uniparental Inheritance (Bivalvia: Unionida).</title>
        <authorList>
            <person name="Smith C.H."/>
        </authorList>
    </citation>
    <scope>NUCLEOTIDE SEQUENCE</scope>
    <source>
        <strain evidence="3">CHS0354</strain>
    </source>
</reference>
<dbReference type="Proteomes" id="UP001195483">
    <property type="component" value="Unassembled WGS sequence"/>
</dbReference>
<dbReference type="AlphaFoldDB" id="A0AAE0VPR4"/>
<dbReference type="InterPro" id="IPR000884">
    <property type="entry name" value="TSP1_rpt"/>
</dbReference>
<dbReference type="InterPro" id="IPR036383">
    <property type="entry name" value="TSP1_rpt_sf"/>
</dbReference>
<name>A0AAE0VPR4_9BIVA</name>
<dbReference type="InterPro" id="IPR052065">
    <property type="entry name" value="Compl_asym_regulator"/>
</dbReference>
<keyword evidence="2" id="KW-1015">Disulfide bond</keyword>
<evidence type="ECO:0000313" key="3">
    <source>
        <dbReference type="EMBL" id="KAK3585704.1"/>
    </source>
</evidence>
<dbReference type="Pfam" id="PF00090">
    <property type="entry name" value="TSP_1"/>
    <property type="match status" value="1"/>
</dbReference>
<dbReference type="Gene3D" id="2.20.100.10">
    <property type="entry name" value="Thrombospondin type-1 (TSP1) repeat"/>
    <property type="match status" value="1"/>
</dbReference>
<reference evidence="3" key="2">
    <citation type="journal article" date="2021" name="Genome Biol. Evol.">
        <title>Developing a high-quality reference genome for a parasitic bivalve with doubly uniparental inheritance (Bivalvia: Unionida).</title>
        <authorList>
            <person name="Smith C.H."/>
        </authorList>
    </citation>
    <scope>NUCLEOTIDE SEQUENCE</scope>
    <source>
        <strain evidence="3">CHS0354</strain>
        <tissue evidence="3">Mantle</tissue>
    </source>
</reference>
<dbReference type="PROSITE" id="PS50092">
    <property type="entry name" value="TSP1"/>
    <property type="match status" value="1"/>
</dbReference>
<accession>A0AAE0VPR4</accession>
<organism evidence="3 4">
    <name type="scientific">Potamilus streckersoni</name>
    <dbReference type="NCBI Taxonomy" id="2493646"/>
    <lineage>
        <taxon>Eukaryota</taxon>
        <taxon>Metazoa</taxon>
        <taxon>Spiralia</taxon>
        <taxon>Lophotrochozoa</taxon>
        <taxon>Mollusca</taxon>
        <taxon>Bivalvia</taxon>
        <taxon>Autobranchia</taxon>
        <taxon>Heteroconchia</taxon>
        <taxon>Palaeoheterodonta</taxon>
        <taxon>Unionida</taxon>
        <taxon>Unionoidea</taxon>
        <taxon>Unionidae</taxon>
        <taxon>Ambleminae</taxon>
        <taxon>Lampsilini</taxon>
        <taxon>Potamilus</taxon>
    </lineage>
</organism>
<reference evidence="3" key="3">
    <citation type="submission" date="2023-05" db="EMBL/GenBank/DDBJ databases">
        <authorList>
            <person name="Smith C.H."/>
        </authorList>
    </citation>
    <scope>NUCLEOTIDE SEQUENCE</scope>
    <source>
        <strain evidence="3">CHS0354</strain>
        <tissue evidence="3">Mantle</tissue>
    </source>
</reference>